<evidence type="ECO:0000313" key="2">
    <source>
        <dbReference type="EMBL" id="MBW86836.1"/>
    </source>
</evidence>
<protein>
    <submittedName>
        <fullName evidence="2">Uncharacterized protein</fullName>
    </submittedName>
</protein>
<reference evidence="2" key="1">
    <citation type="submission" date="2018-02" db="EMBL/GenBank/DDBJ databases">
        <title>Rhizophora mucronata_Transcriptome.</title>
        <authorList>
            <person name="Meera S.P."/>
            <person name="Sreeshan A."/>
            <person name="Augustine A."/>
        </authorList>
    </citation>
    <scope>NUCLEOTIDE SEQUENCE</scope>
    <source>
        <tissue evidence="2">Leaf</tissue>
    </source>
</reference>
<accession>A0A2P2J049</accession>
<dbReference type="EMBL" id="GGEC01006353">
    <property type="protein sequence ID" value="MBW86836.1"/>
    <property type="molecule type" value="Transcribed_RNA"/>
</dbReference>
<proteinExistence type="predicted"/>
<feature type="region of interest" description="Disordered" evidence="1">
    <location>
        <begin position="74"/>
        <end position="97"/>
    </location>
</feature>
<sequence>MVRKRTNIPEFQTVEMARAGVRTGAQAQTFAAAAAAVAVTASATATSSGTGKKRKVDNQEVHISTTYNVKIRSGDRTRRIVGTTPENSRSHSPEVNSGHHAVLEGLCSNRSSDHASASCCSSNGTSERIEFADLKVKTRVPLAFRLL</sequence>
<evidence type="ECO:0000256" key="1">
    <source>
        <dbReference type="SAM" id="MobiDB-lite"/>
    </source>
</evidence>
<organism evidence="2">
    <name type="scientific">Rhizophora mucronata</name>
    <name type="common">Asiatic mangrove</name>
    <dbReference type="NCBI Taxonomy" id="61149"/>
    <lineage>
        <taxon>Eukaryota</taxon>
        <taxon>Viridiplantae</taxon>
        <taxon>Streptophyta</taxon>
        <taxon>Embryophyta</taxon>
        <taxon>Tracheophyta</taxon>
        <taxon>Spermatophyta</taxon>
        <taxon>Magnoliopsida</taxon>
        <taxon>eudicotyledons</taxon>
        <taxon>Gunneridae</taxon>
        <taxon>Pentapetalae</taxon>
        <taxon>rosids</taxon>
        <taxon>fabids</taxon>
        <taxon>Malpighiales</taxon>
        <taxon>Rhizophoraceae</taxon>
        <taxon>Rhizophora</taxon>
    </lineage>
</organism>
<dbReference type="AlphaFoldDB" id="A0A2P2J049"/>
<name>A0A2P2J049_RHIMU</name>